<dbReference type="Pfam" id="PF13430">
    <property type="entry name" value="DUF4112"/>
    <property type="match status" value="1"/>
</dbReference>
<dbReference type="PANTHER" id="PTHR35519:SF2">
    <property type="entry name" value="PH DOMAIN PROTEIN"/>
    <property type="match status" value="1"/>
</dbReference>
<evidence type="ECO:0000313" key="2">
    <source>
        <dbReference type="EMBL" id="KAL1302381.1"/>
    </source>
</evidence>
<reference evidence="2 3" key="1">
    <citation type="submission" date="2024-07" db="EMBL/GenBank/DDBJ databases">
        <title>Draft sequence of the Neodothiora populina.</title>
        <authorList>
            <person name="Drown D.D."/>
            <person name="Schuette U.S."/>
            <person name="Buechlein A.B."/>
            <person name="Rusch D.R."/>
            <person name="Winton L.W."/>
            <person name="Adams G.A."/>
        </authorList>
    </citation>
    <scope>NUCLEOTIDE SEQUENCE [LARGE SCALE GENOMIC DNA]</scope>
    <source>
        <strain evidence="2 3">CPC 39397</strain>
    </source>
</reference>
<dbReference type="Proteomes" id="UP001562354">
    <property type="component" value="Unassembled WGS sequence"/>
</dbReference>
<dbReference type="PANTHER" id="PTHR35519">
    <property type="entry name" value="MEMBRANE PROTEINS"/>
    <property type="match status" value="1"/>
</dbReference>
<accession>A0ABR3P878</accession>
<gene>
    <name evidence="2" type="ORF">AAFC00_002784</name>
</gene>
<dbReference type="GeneID" id="95976486"/>
<evidence type="ECO:0000256" key="1">
    <source>
        <dbReference type="SAM" id="MobiDB-lite"/>
    </source>
</evidence>
<dbReference type="RefSeq" id="XP_069198657.1">
    <property type="nucleotide sequence ID" value="XM_069342151.1"/>
</dbReference>
<comment type="caution">
    <text evidence="2">The sequence shown here is derived from an EMBL/GenBank/DDBJ whole genome shotgun (WGS) entry which is preliminary data.</text>
</comment>
<dbReference type="InterPro" id="IPR025187">
    <property type="entry name" value="DUF4112"/>
</dbReference>
<protein>
    <recommendedName>
        <fullName evidence="4">PH domain-containing protein</fullName>
    </recommendedName>
</protein>
<sequence length="267" mass="29358">MAAAVGKYAAGKFMSKRAKDEQANRLEDDRDPYWYLETDKHGRTKKKPKKSAKHYPAYIPLEDRERLNSFRKYAKMMDTALFGQVGMSFFIGLVPVAGDFADGGIAWLLVQKYANTISCGLPKTVYARMMSNITVDIALGMVPVLGDIADAVFKANVKNLVILEDYLKKFFAPKAAGAQAGVATAAAGQVPMAQIGRDERMLRQQPGVQPERQQPEGRGGFFGMGRDRARDVEMGGQRAAAPVASDSRPHRNDEFQETGTVYGGGRR</sequence>
<evidence type="ECO:0008006" key="4">
    <source>
        <dbReference type="Google" id="ProtNLM"/>
    </source>
</evidence>
<name>A0ABR3P878_9PEZI</name>
<organism evidence="2 3">
    <name type="scientific">Neodothiora populina</name>
    <dbReference type="NCBI Taxonomy" id="2781224"/>
    <lineage>
        <taxon>Eukaryota</taxon>
        <taxon>Fungi</taxon>
        <taxon>Dikarya</taxon>
        <taxon>Ascomycota</taxon>
        <taxon>Pezizomycotina</taxon>
        <taxon>Dothideomycetes</taxon>
        <taxon>Dothideomycetidae</taxon>
        <taxon>Dothideales</taxon>
        <taxon>Dothioraceae</taxon>
        <taxon>Neodothiora</taxon>
    </lineage>
</organism>
<proteinExistence type="predicted"/>
<evidence type="ECO:0000313" key="3">
    <source>
        <dbReference type="Proteomes" id="UP001562354"/>
    </source>
</evidence>
<dbReference type="EMBL" id="JBFMKM010000012">
    <property type="protein sequence ID" value="KAL1302381.1"/>
    <property type="molecule type" value="Genomic_DNA"/>
</dbReference>
<keyword evidence="3" id="KW-1185">Reference proteome</keyword>
<feature type="region of interest" description="Disordered" evidence="1">
    <location>
        <begin position="204"/>
        <end position="267"/>
    </location>
</feature>